<proteinExistence type="predicted"/>
<accession>A0ABV2ZB41</accession>
<evidence type="ECO:0008006" key="3">
    <source>
        <dbReference type="Google" id="ProtNLM"/>
    </source>
</evidence>
<organism evidence="1 2">
    <name type="scientific">Streptomyces sp. 900129855</name>
    <dbReference type="NCBI Taxonomy" id="3155129"/>
    <lineage>
        <taxon>Bacteria</taxon>
        <taxon>Bacillati</taxon>
        <taxon>Actinomycetota</taxon>
        <taxon>Actinomycetes</taxon>
        <taxon>Kitasatosporales</taxon>
        <taxon>Streptomycetaceae</taxon>
        <taxon>Streptomyces</taxon>
    </lineage>
</organism>
<dbReference type="EMBL" id="JBEZVE010000002">
    <property type="protein sequence ID" value="MEU3779753.1"/>
    <property type="molecule type" value="Genomic_DNA"/>
</dbReference>
<keyword evidence="2" id="KW-1185">Reference proteome</keyword>
<comment type="caution">
    <text evidence="1">The sequence shown here is derived from an EMBL/GenBank/DDBJ whole genome shotgun (WGS) entry which is preliminary data.</text>
</comment>
<evidence type="ECO:0000313" key="2">
    <source>
        <dbReference type="Proteomes" id="UP001550739"/>
    </source>
</evidence>
<dbReference type="RefSeq" id="WP_334579682.1">
    <property type="nucleotide sequence ID" value="NZ_JBEZVE010000002.1"/>
</dbReference>
<name>A0ABV2ZB41_9ACTN</name>
<reference evidence="1 2" key="1">
    <citation type="submission" date="2024-06" db="EMBL/GenBank/DDBJ databases">
        <title>The Natural Products Discovery Center: Release of the First 8490 Sequenced Strains for Exploring Actinobacteria Biosynthetic Diversity.</title>
        <authorList>
            <person name="Kalkreuter E."/>
            <person name="Kautsar S.A."/>
            <person name="Yang D."/>
            <person name="Bader C.D."/>
            <person name="Teijaro C.N."/>
            <person name="Fluegel L."/>
            <person name="Davis C.M."/>
            <person name="Simpson J.R."/>
            <person name="Lauterbach L."/>
            <person name="Steele A.D."/>
            <person name="Gui C."/>
            <person name="Meng S."/>
            <person name="Li G."/>
            <person name="Viehrig K."/>
            <person name="Ye F."/>
            <person name="Su P."/>
            <person name="Kiefer A.F."/>
            <person name="Nichols A."/>
            <person name="Cepeda A.J."/>
            <person name="Yan W."/>
            <person name="Fan B."/>
            <person name="Jiang Y."/>
            <person name="Adhikari A."/>
            <person name="Zheng C.-J."/>
            <person name="Schuster L."/>
            <person name="Cowan T.M."/>
            <person name="Smanski M.J."/>
            <person name="Chevrette M.G."/>
            <person name="De Carvalho L.P.S."/>
            <person name="Shen B."/>
        </authorList>
    </citation>
    <scope>NUCLEOTIDE SEQUENCE [LARGE SCALE GENOMIC DNA]</scope>
    <source>
        <strain evidence="1 2">NPDC033843</strain>
    </source>
</reference>
<gene>
    <name evidence="1" type="ORF">AB0E89_04005</name>
</gene>
<sequence>MPTAEEQFAGFLLSLDRFQKQLAEFMLGTFLSFDFSGDRTDDETELLPQVLLDVVDGVPQVTLHHGITWLDLTRDQEPHEYRLAVILAFTGAGITVEAFVRLDLERDMGEWPAGVHVPYRERAEGLDLDEAVAYVEARVEEMCRRHEDAARLGLARR</sequence>
<evidence type="ECO:0000313" key="1">
    <source>
        <dbReference type="EMBL" id="MEU3779753.1"/>
    </source>
</evidence>
<dbReference type="Proteomes" id="UP001550739">
    <property type="component" value="Unassembled WGS sequence"/>
</dbReference>
<protein>
    <recommendedName>
        <fullName evidence="3">YbjN domain-containing protein</fullName>
    </recommendedName>
</protein>